<evidence type="ECO:0000256" key="2">
    <source>
        <dbReference type="ARBA" id="ARBA00008017"/>
    </source>
</evidence>
<dbReference type="InterPro" id="IPR006685">
    <property type="entry name" value="MscS_channel_2nd"/>
</dbReference>
<dbReference type="Pfam" id="PF00924">
    <property type="entry name" value="MS_channel_2nd"/>
    <property type="match status" value="1"/>
</dbReference>
<feature type="transmembrane region" description="Helical" evidence="7">
    <location>
        <begin position="71"/>
        <end position="90"/>
    </location>
</feature>
<keyword evidence="12" id="KW-1185">Reference proteome</keyword>
<feature type="domain" description="Mechanosensitive ion channel MscS" evidence="8">
    <location>
        <begin position="117"/>
        <end position="181"/>
    </location>
</feature>
<dbReference type="RefSeq" id="WP_162084826.1">
    <property type="nucleotide sequence ID" value="NZ_AP021881.1"/>
</dbReference>
<evidence type="ECO:0008006" key="13">
    <source>
        <dbReference type="Google" id="ProtNLM"/>
    </source>
</evidence>
<dbReference type="InterPro" id="IPR049142">
    <property type="entry name" value="MS_channel_1st"/>
</dbReference>
<gene>
    <name evidence="11" type="ORF">SFSGTM_17000</name>
</gene>
<evidence type="ECO:0000256" key="4">
    <source>
        <dbReference type="ARBA" id="ARBA00022692"/>
    </source>
</evidence>
<feature type="domain" description="Mechanosensitive ion channel MscS C-terminal" evidence="9">
    <location>
        <begin position="187"/>
        <end position="274"/>
    </location>
</feature>
<feature type="transmembrane region" description="Helical" evidence="7">
    <location>
        <begin position="22"/>
        <end position="39"/>
    </location>
</feature>
<dbReference type="InterPro" id="IPR023408">
    <property type="entry name" value="MscS_beta-dom_sf"/>
</dbReference>
<evidence type="ECO:0000313" key="12">
    <source>
        <dbReference type="Proteomes" id="UP000463939"/>
    </source>
</evidence>
<comment type="similarity">
    <text evidence="2">Belongs to the MscS (TC 1.A.23) family.</text>
</comment>
<dbReference type="SUPFAM" id="SSF82861">
    <property type="entry name" value="Mechanosensitive channel protein MscS (YggB), transmembrane region"/>
    <property type="match status" value="1"/>
</dbReference>
<protein>
    <recommendedName>
        <fullName evidence="13">Mechanosensitive ion channel protein MscS</fullName>
    </recommendedName>
</protein>
<dbReference type="Pfam" id="PF21088">
    <property type="entry name" value="MS_channel_1st"/>
    <property type="match status" value="1"/>
</dbReference>
<dbReference type="GO" id="GO:0008381">
    <property type="term" value="F:mechanosensitive monoatomic ion channel activity"/>
    <property type="evidence" value="ECO:0007669"/>
    <property type="project" value="InterPro"/>
</dbReference>
<dbReference type="GO" id="GO:0005886">
    <property type="term" value="C:plasma membrane"/>
    <property type="evidence" value="ECO:0007669"/>
    <property type="project" value="UniProtKB-SubCell"/>
</dbReference>
<evidence type="ECO:0000256" key="3">
    <source>
        <dbReference type="ARBA" id="ARBA00022475"/>
    </source>
</evidence>
<dbReference type="Gene3D" id="2.30.30.60">
    <property type="match status" value="1"/>
</dbReference>
<evidence type="ECO:0000259" key="9">
    <source>
        <dbReference type="Pfam" id="PF21082"/>
    </source>
</evidence>
<dbReference type="Pfam" id="PF21082">
    <property type="entry name" value="MS_channel_3rd"/>
    <property type="match status" value="1"/>
</dbReference>
<dbReference type="AlphaFoldDB" id="A0A809S9K4"/>
<dbReference type="InterPro" id="IPR045276">
    <property type="entry name" value="YbiO_bact"/>
</dbReference>
<evidence type="ECO:0000313" key="11">
    <source>
        <dbReference type="EMBL" id="BBP00992.1"/>
    </source>
</evidence>
<dbReference type="InterPro" id="IPR010920">
    <property type="entry name" value="LSM_dom_sf"/>
</dbReference>
<organism evidence="11 12">
    <name type="scientific">Sulfuriferula nivalis</name>
    <dbReference type="NCBI Taxonomy" id="2675298"/>
    <lineage>
        <taxon>Bacteria</taxon>
        <taxon>Pseudomonadati</taxon>
        <taxon>Pseudomonadota</taxon>
        <taxon>Betaproteobacteria</taxon>
        <taxon>Nitrosomonadales</taxon>
        <taxon>Sulfuricellaceae</taxon>
        <taxon>Sulfuriferula</taxon>
    </lineage>
</organism>
<dbReference type="Gene3D" id="1.10.287.1260">
    <property type="match status" value="1"/>
</dbReference>
<keyword evidence="5 7" id="KW-1133">Transmembrane helix</keyword>
<evidence type="ECO:0000259" key="10">
    <source>
        <dbReference type="Pfam" id="PF21088"/>
    </source>
</evidence>
<evidence type="ECO:0000256" key="1">
    <source>
        <dbReference type="ARBA" id="ARBA00004651"/>
    </source>
</evidence>
<evidence type="ECO:0000256" key="7">
    <source>
        <dbReference type="SAM" id="Phobius"/>
    </source>
</evidence>
<dbReference type="InterPro" id="IPR011066">
    <property type="entry name" value="MscS_channel_C_sf"/>
</dbReference>
<dbReference type="EMBL" id="AP021881">
    <property type="protein sequence ID" value="BBP00992.1"/>
    <property type="molecule type" value="Genomic_DNA"/>
</dbReference>
<keyword evidence="4 7" id="KW-0812">Transmembrane</keyword>
<feature type="transmembrane region" description="Helical" evidence="7">
    <location>
        <begin position="96"/>
        <end position="118"/>
    </location>
</feature>
<accession>A0A809S9K4</accession>
<keyword evidence="3" id="KW-1003">Cell membrane</keyword>
<feature type="domain" description="Mechanosensitive ion channel transmembrane helices 2/3" evidence="10">
    <location>
        <begin position="75"/>
        <end position="115"/>
    </location>
</feature>
<dbReference type="InterPro" id="IPR049278">
    <property type="entry name" value="MS_channel_C"/>
</dbReference>
<proteinExistence type="inferred from homology"/>
<comment type="subcellular location">
    <subcellularLocation>
        <location evidence="1">Cell membrane</location>
        <topology evidence="1">Multi-pass membrane protein</topology>
    </subcellularLocation>
</comment>
<dbReference type="KEGG" id="sniv:SFSGTM_17000"/>
<dbReference type="InterPro" id="IPR011014">
    <property type="entry name" value="MscS_channel_TM-2"/>
</dbReference>
<dbReference type="Proteomes" id="UP000463939">
    <property type="component" value="Chromosome"/>
</dbReference>
<reference evidence="12" key="1">
    <citation type="submission" date="2019-11" db="EMBL/GenBank/DDBJ databases">
        <title>Isolation and characterization of a novel species in the genus Sulfuriferula.</title>
        <authorList>
            <person name="Mochizuki J."/>
            <person name="Kojima H."/>
            <person name="Fukui M."/>
        </authorList>
    </citation>
    <scope>NUCLEOTIDE SEQUENCE [LARGE SCALE GENOMIC DNA]</scope>
    <source>
        <strain evidence="12">SGTM</strain>
    </source>
</reference>
<keyword evidence="6 7" id="KW-0472">Membrane</keyword>
<evidence type="ECO:0000259" key="8">
    <source>
        <dbReference type="Pfam" id="PF00924"/>
    </source>
</evidence>
<name>A0A809S9K4_9PROT</name>
<dbReference type="SUPFAM" id="SSF50182">
    <property type="entry name" value="Sm-like ribonucleoproteins"/>
    <property type="match status" value="1"/>
</dbReference>
<sequence>MEKSLSAFDIASFKELLHLSQPILHILLILILATVLLALSRKAIKILKGLLRSHADHNLEDLKRIETLSQVFRYITSVVVGVVTGMLILGELGISIAPILAAAGVLGIAVGFGAQSLVKDYFTGFFLLLENQVRQGDVVEAGGKAGLVEEVTLRYLKLRDYEGNVHFIPNGIVTTITNMSRGYSYSVIDVGVAYRENTDEVMAIMHEVGAEMREDEVFSNKIVDAMEMAGVDKWDASAVVLRCRFKVQPLQQWDVRREYLRRLKHAFDLKGIEIPFPHLTVYAGQSKDGSAPPLHIAQFASRG</sequence>
<dbReference type="Gene3D" id="3.30.70.100">
    <property type="match status" value="1"/>
</dbReference>
<evidence type="ECO:0000256" key="5">
    <source>
        <dbReference type="ARBA" id="ARBA00022989"/>
    </source>
</evidence>
<evidence type="ECO:0000256" key="6">
    <source>
        <dbReference type="ARBA" id="ARBA00023136"/>
    </source>
</evidence>
<dbReference type="PANTHER" id="PTHR30460:SF0">
    <property type="entry name" value="MODERATE CONDUCTANCE MECHANOSENSITIVE CHANNEL YBIO"/>
    <property type="match status" value="1"/>
</dbReference>
<dbReference type="PANTHER" id="PTHR30460">
    <property type="entry name" value="MODERATE CONDUCTANCE MECHANOSENSITIVE CHANNEL YBIO"/>
    <property type="match status" value="1"/>
</dbReference>
<dbReference type="SUPFAM" id="SSF82689">
    <property type="entry name" value="Mechanosensitive channel protein MscS (YggB), C-terminal domain"/>
    <property type="match status" value="1"/>
</dbReference>